<dbReference type="InterPro" id="IPR010895">
    <property type="entry name" value="CHRD"/>
</dbReference>
<keyword evidence="1" id="KW-0472">Membrane</keyword>
<evidence type="ECO:0000256" key="2">
    <source>
        <dbReference type="SAM" id="SignalP"/>
    </source>
</evidence>
<reference evidence="4 5" key="1">
    <citation type="submission" date="2022-10" db="EMBL/GenBank/DDBJ databases">
        <title>Roseococcus glaciei nov., sp. nov., isolated from glacier.</title>
        <authorList>
            <person name="Liu Q."/>
            <person name="Xin Y.-H."/>
        </authorList>
    </citation>
    <scope>NUCLEOTIDE SEQUENCE [LARGE SCALE GENOMIC DNA]</scope>
    <source>
        <strain evidence="4 5">MDT2-1-1</strain>
    </source>
</reference>
<accession>A0ABT3P249</accession>
<keyword evidence="5" id="KW-1185">Reference proteome</keyword>
<name>A0ABT3P249_9PROT</name>
<gene>
    <name evidence="4" type="ORF">OF850_23105</name>
</gene>
<dbReference type="InterPro" id="IPR013424">
    <property type="entry name" value="Ice-binding_C"/>
</dbReference>
<protein>
    <submittedName>
        <fullName evidence="4">CHRD domain-containing protein</fullName>
    </submittedName>
</protein>
<feature type="transmembrane region" description="Helical" evidence="1">
    <location>
        <begin position="192"/>
        <end position="210"/>
    </location>
</feature>
<dbReference type="Pfam" id="PF07589">
    <property type="entry name" value="PEP-CTERM"/>
    <property type="match status" value="1"/>
</dbReference>
<dbReference type="Pfam" id="PF07452">
    <property type="entry name" value="CHRD"/>
    <property type="match status" value="1"/>
</dbReference>
<dbReference type="EMBL" id="JAPFQI010000040">
    <property type="protein sequence ID" value="MCW8088471.1"/>
    <property type="molecule type" value="Genomic_DNA"/>
</dbReference>
<keyword evidence="1" id="KW-0812">Transmembrane</keyword>
<comment type="caution">
    <text evidence="4">The sequence shown here is derived from an EMBL/GenBank/DDBJ whole genome shotgun (WGS) entry which is preliminary data.</text>
</comment>
<keyword evidence="2" id="KW-0732">Signal</keyword>
<feature type="signal peptide" evidence="2">
    <location>
        <begin position="1"/>
        <end position="23"/>
    </location>
</feature>
<dbReference type="NCBIfam" id="TIGR02595">
    <property type="entry name" value="PEP_CTERM"/>
    <property type="match status" value="1"/>
</dbReference>
<organism evidence="4 5">
    <name type="scientific">Sabulicella glaciei</name>
    <dbReference type="NCBI Taxonomy" id="2984948"/>
    <lineage>
        <taxon>Bacteria</taxon>
        <taxon>Pseudomonadati</taxon>
        <taxon>Pseudomonadota</taxon>
        <taxon>Alphaproteobacteria</taxon>
        <taxon>Acetobacterales</taxon>
        <taxon>Acetobacteraceae</taxon>
        <taxon>Sabulicella</taxon>
    </lineage>
</organism>
<evidence type="ECO:0000259" key="3">
    <source>
        <dbReference type="SMART" id="SM00754"/>
    </source>
</evidence>
<evidence type="ECO:0000256" key="1">
    <source>
        <dbReference type="SAM" id="Phobius"/>
    </source>
</evidence>
<dbReference type="SMART" id="SM00754">
    <property type="entry name" value="CHRD"/>
    <property type="match status" value="1"/>
</dbReference>
<dbReference type="Proteomes" id="UP001526430">
    <property type="component" value="Unassembled WGS sequence"/>
</dbReference>
<evidence type="ECO:0000313" key="4">
    <source>
        <dbReference type="EMBL" id="MCW8088471.1"/>
    </source>
</evidence>
<feature type="chain" id="PRO_5045642669" evidence="2">
    <location>
        <begin position="24"/>
        <end position="213"/>
    </location>
</feature>
<keyword evidence="1" id="KW-1133">Transmembrane helix</keyword>
<proteinExistence type="predicted"/>
<evidence type="ECO:0000313" key="5">
    <source>
        <dbReference type="Proteomes" id="UP001526430"/>
    </source>
</evidence>
<feature type="domain" description="CHRD" evidence="3">
    <location>
        <begin position="28"/>
        <end position="187"/>
    </location>
</feature>
<sequence length="213" mass="22362">MRLAMSLSAILLSLVLASLPGGAARAELLFTANLTTSQEVMPVTVTDDLGNPRPAPYGTAIFALNDMKTALTMSVTVYNIDLTGLQTPYTFDNLVAAHIHRAPAGVAGPVIWGFFGTPDNDTSPDNLVVSPFASGGGGTITSVWNEPEGNAGTTLTLQLPNLLAGLTYLNFHTVQNPAGEIRGQIIPVPEPGSLVLFGAALLGLGLVRHFRRR</sequence>